<evidence type="ECO:0000256" key="9">
    <source>
        <dbReference type="ARBA" id="ARBA00038890"/>
    </source>
</evidence>
<dbReference type="GO" id="GO:0050660">
    <property type="term" value="F:flavin adenine dinucleotide binding"/>
    <property type="evidence" value="ECO:0007669"/>
    <property type="project" value="InterPro"/>
</dbReference>
<name>A0A7S3K4J3_9STRA</name>
<dbReference type="AlphaFoldDB" id="A0A7S3K4J3"/>
<comment type="catalytic activity">
    <reaction evidence="10">
        <text>5,6-dihydrouridine(17) in tRNA + NAD(+) = uridine(17) in tRNA + NADH + H(+)</text>
        <dbReference type="Rhea" id="RHEA:53372"/>
        <dbReference type="Rhea" id="RHEA-COMP:13541"/>
        <dbReference type="Rhea" id="RHEA-COMP:13542"/>
        <dbReference type="ChEBI" id="CHEBI:15378"/>
        <dbReference type="ChEBI" id="CHEBI:57540"/>
        <dbReference type="ChEBI" id="CHEBI:57945"/>
        <dbReference type="ChEBI" id="CHEBI:65315"/>
        <dbReference type="ChEBI" id="CHEBI:74443"/>
        <dbReference type="EC" id="1.3.1.88"/>
    </reaction>
    <physiologicalReaction direction="right-to-left" evidence="10">
        <dbReference type="Rhea" id="RHEA:53374"/>
    </physiologicalReaction>
</comment>
<dbReference type="PANTHER" id="PTHR11082">
    <property type="entry name" value="TRNA-DIHYDROURIDINE SYNTHASE"/>
    <property type="match status" value="1"/>
</dbReference>
<keyword evidence="7" id="KW-0520">NAD</keyword>
<dbReference type="EMBL" id="HBIJ01023492">
    <property type="protein sequence ID" value="CAE0374723.1"/>
    <property type="molecule type" value="Transcribed_RNA"/>
</dbReference>
<comment type="catalytic activity">
    <reaction evidence="12">
        <text>5,6-dihydrouridine(16) in tRNA + NAD(+) = uridine(16) in tRNA + NADH + H(+)</text>
        <dbReference type="Rhea" id="RHEA:53380"/>
        <dbReference type="Rhea" id="RHEA-COMP:13543"/>
        <dbReference type="Rhea" id="RHEA-COMP:13544"/>
        <dbReference type="ChEBI" id="CHEBI:15378"/>
        <dbReference type="ChEBI" id="CHEBI:57540"/>
        <dbReference type="ChEBI" id="CHEBI:57945"/>
        <dbReference type="ChEBI" id="CHEBI:65315"/>
        <dbReference type="ChEBI" id="CHEBI:74443"/>
        <dbReference type="EC" id="1.3.1.88"/>
    </reaction>
    <physiologicalReaction direction="right-to-left" evidence="12">
        <dbReference type="Rhea" id="RHEA:53382"/>
    </physiologicalReaction>
</comment>
<dbReference type="Pfam" id="PF01207">
    <property type="entry name" value="Dus"/>
    <property type="match status" value="1"/>
</dbReference>
<organism evidence="15">
    <name type="scientific">Aureoumbra lagunensis</name>
    <dbReference type="NCBI Taxonomy" id="44058"/>
    <lineage>
        <taxon>Eukaryota</taxon>
        <taxon>Sar</taxon>
        <taxon>Stramenopiles</taxon>
        <taxon>Ochrophyta</taxon>
        <taxon>Pelagophyceae</taxon>
        <taxon>Pelagomonadales</taxon>
        <taxon>Aureoumbra</taxon>
    </lineage>
</organism>
<dbReference type="InterPro" id="IPR018517">
    <property type="entry name" value="tRNA_hU_synthase_CS"/>
</dbReference>
<evidence type="ECO:0000256" key="10">
    <source>
        <dbReference type="ARBA" id="ARBA00047287"/>
    </source>
</evidence>
<sequence length="445" mass="49999">MQHSVKPRKVHLGDFVFDYPILALAPMVGQCDRPFRELCRKYRTSLCYTEMLKAEEIAYNDRYFQDALANYEEGALLVQLCTRNAQAFTDACLRLEALGGGIIGVDLNLGCPQQRAKDGGYGAYLAEESYDLCCDIIRAGRRKIKSKKFVITAKIRLHPNNKTLTFAKKLQDAGVSAIALHARFRGRMDARRDGAADLSVVKELKSRLSIPVLSNGNVRCAQDVLTNLSYTQADGVLVAEELLRNPSLFSFEQRDSSLSISSCTRVQLLGEYLDLCASLDHLVPRKDNSLRHTQGNLMRAPTPDTNSTSKLCRYSNWWPNIECIKHHCKQIIQSDPAIPVDLFSRNTYRKATCPVLLDAYLRKRLRLPPPSTLFNKHLVSNGSFSSPLNNIVFTFTPREEEEEEDASLYDALVDADGKPVPHTPVDDIFASWHFLFGDTDDDQAS</sequence>
<dbReference type="GO" id="GO:0017150">
    <property type="term" value="F:tRNA dihydrouridine synthase activity"/>
    <property type="evidence" value="ECO:0007669"/>
    <property type="project" value="InterPro"/>
</dbReference>
<evidence type="ECO:0000256" key="4">
    <source>
        <dbReference type="ARBA" id="ARBA00022694"/>
    </source>
</evidence>
<evidence type="ECO:0000259" key="14">
    <source>
        <dbReference type="Pfam" id="PF01207"/>
    </source>
</evidence>
<evidence type="ECO:0000256" key="3">
    <source>
        <dbReference type="ARBA" id="ARBA00022643"/>
    </source>
</evidence>
<dbReference type="PROSITE" id="PS01136">
    <property type="entry name" value="UPF0034"/>
    <property type="match status" value="1"/>
</dbReference>
<keyword evidence="3" id="KW-0288">FMN</keyword>
<evidence type="ECO:0000256" key="11">
    <source>
        <dbReference type="ARBA" id="ARBA00047652"/>
    </source>
</evidence>
<evidence type="ECO:0000256" key="6">
    <source>
        <dbReference type="ARBA" id="ARBA00023002"/>
    </source>
</evidence>
<dbReference type="Gene3D" id="3.20.20.70">
    <property type="entry name" value="Aldolase class I"/>
    <property type="match status" value="1"/>
</dbReference>
<keyword evidence="5" id="KW-0521">NADP</keyword>
<evidence type="ECO:0000313" key="15">
    <source>
        <dbReference type="EMBL" id="CAE0374723.1"/>
    </source>
</evidence>
<evidence type="ECO:0000256" key="2">
    <source>
        <dbReference type="ARBA" id="ARBA00022630"/>
    </source>
</evidence>
<protein>
    <recommendedName>
        <fullName evidence="9">tRNA-dihydrouridine(16/17) synthase [NAD(P)(+)]</fullName>
        <ecNumber evidence="9">1.3.1.88</ecNumber>
    </recommendedName>
</protein>
<evidence type="ECO:0000256" key="8">
    <source>
        <dbReference type="ARBA" id="ARBA00038313"/>
    </source>
</evidence>
<gene>
    <name evidence="15" type="ORF">ALAG00032_LOCUS15527</name>
</gene>
<dbReference type="InterPro" id="IPR035587">
    <property type="entry name" value="DUS-like_FMN-bd"/>
</dbReference>
<accession>A0A7S3K4J3</accession>
<evidence type="ECO:0000256" key="1">
    <source>
        <dbReference type="ARBA" id="ARBA00001917"/>
    </source>
</evidence>
<dbReference type="SUPFAM" id="SSF51395">
    <property type="entry name" value="FMN-linked oxidoreductases"/>
    <property type="match status" value="1"/>
</dbReference>
<keyword evidence="6" id="KW-0560">Oxidoreductase</keyword>
<comment type="cofactor">
    <cofactor evidence="1">
        <name>FMN</name>
        <dbReference type="ChEBI" id="CHEBI:58210"/>
    </cofactor>
</comment>
<dbReference type="CDD" id="cd02801">
    <property type="entry name" value="DUS_like_FMN"/>
    <property type="match status" value="1"/>
</dbReference>
<evidence type="ECO:0000256" key="13">
    <source>
        <dbReference type="ARBA" id="ARBA00049467"/>
    </source>
</evidence>
<evidence type="ECO:0000256" key="5">
    <source>
        <dbReference type="ARBA" id="ARBA00022857"/>
    </source>
</evidence>
<comment type="catalytic activity">
    <reaction evidence="13">
        <text>5,6-dihydrouridine(17) in tRNA + NADP(+) = uridine(17) in tRNA + NADPH + H(+)</text>
        <dbReference type="Rhea" id="RHEA:53368"/>
        <dbReference type="Rhea" id="RHEA-COMP:13541"/>
        <dbReference type="Rhea" id="RHEA-COMP:13542"/>
        <dbReference type="ChEBI" id="CHEBI:15378"/>
        <dbReference type="ChEBI" id="CHEBI:57783"/>
        <dbReference type="ChEBI" id="CHEBI:58349"/>
        <dbReference type="ChEBI" id="CHEBI:65315"/>
        <dbReference type="ChEBI" id="CHEBI:74443"/>
        <dbReference type="EC" id="1.3.1.88"/>
    </reaction>
    <physiologicalReaction direction="right-to-left" evidence="13">
        <dbReference type="Rhea" id="RHEA:53370"/>
    </physiologicalReaction>
</comment>
<evidence type="ECO:0000256" key="7">
    <source>
        <dbReference type="ARBA" id="ARBA00023027"/>
    </source>
</evidence>
<evidence type="ECO:0000256" key="12">
    <source>
        <dbReference type="ARBA" id="ARBA00048934"/>
    </source>
</evidence>
<keyword evidence="2" id="KW-0285">Flavoprotein</keyword>
<keyword evidence="4" id="KW-0819">tRNA processing</keyword>
<dbReference type="EC" id="1.3.1.88" evidence="9"/>
<dbReference type="PANTHER" id="PTHR11082:SF5">
    <property type="entry name" value="TRNA-DIHYDROURIDINE(16_17) SYNTHASE [NAD(P)(+)]-LIKE"/>
    <property type="match status" value="1"/>
</dbReference>
<reference evidence="15" key="1">
    <citation type="submission" date="2021-01" db="EMBL/GenBank/DDBJ databases">
        <authorList>
            <person name="Corre E."/>
            <person name="Pelletier E."/>
            <person name="Niang G."/>
            <person name="Scheremetjew M."/>
            <person name="Finn R."/>
            <person name="Kale V."/>
            <person name="Holt S."/>
            <person name="Cochrane G."/>
            <person name="Meng A."/>
            <person name="Brown T."/>
            <person name="Cohen L."/>
        </authorList>
    </citation>
    <scope>NUCLEOTIDE SEQUENCE</scope>
    <source>
        <strain evidence="15">CCMP1510</strain>
    </source>
</reference>
<feature type="domain" description="DUS-like FMN-binding" evidence="14">
    <location>
        <begin position="24"/>
        <end position="251"/>
    </location>
</feature>
<comment type="catalytic activity">
    <reaction evidence="11">
        <text>5,6-dihydrouridine(16) in tRNA + NADP(+) = uridine(16) in tRNA + NADPH + H(+)</text>
        <dbReference type="Rhea" id="RHEA:53376"/>
        <dbReference type="Rhea" id="RHEA-COMP:13543"/>
        <dbReference type="Rhea" id="RHEA-COMP:13544"/>
        <dbReference type="ChEBI" id="CHEBI:15378"/>
        <dbReference type="ChEBI" id="CHEBI:57783"/>
        <dbReference type="ChEBI" id="CHEBI:58349"/>
        <dbReference type="ChEBI" id="CHEBI:65315"/>
        <dbReference type="ChEBI" id="CHEBI:74443"/>
        <dbReference type="EC" id="1.3.1.88"/>
    </reaction>
    <physiologicalReaction direction="right-to-left" evidence="11">
        <dbReference type="Rhea" id="RHEA:53378"/>
    </physiologicalReaction>
</comment>
<dbReference type="InterPro" id="IPR013785">
    <property type="entry name" value="Aldolase_TIM"/>
</dbReference>
<proteinExistence type="inferred from homology"/>
<comment type="similarity">
    <text evidence="8">Belongs to the Dus family. Dus1 subfamily.</text>
</comment>